<evidence type="ECO:0000256" key="1">
    <source>
        <dbReference type="SAM" id="MobiDB-lite"/>
    </source>
</evidence>
<gene>
    <name evidence="2" type="ORF">KCU98_g10498</name>
</gene>
<reference evidence="2" key="2">
    <citation type="submission" date="2021-08" db="EMBL/GenBank/DDBJ databases">
        <authorList>
            <person name="Gostincar C."/>
            <person name="Sun X."/>
            <person name="Song Z."/>
            <person name="Gunde-Cimerman N."/>
        </authorList>
    </citation>
    <scope>NUCLEOTIDE SEQUENCE</scope>
    <source>
        <strain evidence="2">EXF-9298</strain>
    </source>
</reference>
<keyword evidence="3" id="KW-1185">Reference proteome</keyword>
<dbReference type="EMBL" id="JAHFXS010001562">
    <property type="protein sequence ID" value="KAG9976790.1"/>
    <property type="molecule type" value="Genomic_DNA"/>
</dbReference>
<evidence type="ECO:0000313" key="2">
    <source>
        <dbReference type="EMBL" id="KAG9976790.1"/>
    </source>
</evidence>
<organism evidence="2 3">
    <name type="scientific">Aureobasidium melanogenum</name>
    <name type="common">Aureobasidium pullulans var. melanogenum</name>
    <dbReference type="NCBI Taxonomy" id="46634"/>
    <lineage>
        <taxon>Eukaryota</taxon>
        <taxon>Fungi</taxon>
        <taxon>Dikarya</taxon>
        <taxon>Ascomycota</taxon>
        <taxon>Pezizomycotina</taxon>
        <taxon>Dothideomycetes</taxon>
        <taxon>Dothideomycetidae</taxon>
        <taxon>Dothideales</taxon>
        <taxon>Saccotheciaceae</taxon>
        <taxon>Aureobasidium</taxon>
    </lineage>
</organism>
<proteinExistence type="predicted"/>
<dbReference type="AlphaFoldDB" id="A0A9P8JS55"/>
<name>A0A9P8JS55_AURME</name>
<feature type="non-terminal residue" evidence="2">
    <location>
        <position position="189"/>
    </location>
</feature>
<feature type="region of interest" description="Disordered" evidence="1">
    <location>
        <begin position="99"/>
        <end position="121"/>
    </location>
</feature>
<comment type="caution">
    <text evidence="2">The sequence shown here is derived from an EMBL/GenBank/DDBJ whole genome shotgun (WGS) entry which is preliminary data.</text>
</comment>
<reference evidence="2" key="1">
    <citation type="journal article" date="2021" name="J Fungi (Basel)">
        <title>Virulence traits and population genomics of the black yeast Aureobasidium melanogenum.</title>
        <authorList>
            <person name="Cernosa A."/>
            <person name="Sun X."/>
            <person name="Gostincar C."/>
            <person name="Fang C."/>
            <person name="Gunde-Cimerman N."/>
            <person name="Song Z."/>
        </authorList>
    </citation>
    <scope>NUCLEOTIDE SEQUENCE</scope>
    <source>
        <strain evidence="2">EXF-9298</strain>
    </source>
</reference>
<evidence type="ECO:0000313" key="3">
    <source>
        <dbReference type="Proteomes" id="UP000729357"/>
    </source>
</evidence>
<sequence>MSPVPFTMQLRSATARQSGKLVHHHEHITTNGRRALKVYFNDAPGNPKTLTFSHQPRSGLKLKLKPGKVTPETTTEAKKLLRHYEHLILRARRVLRDQRDQMNSDQGNPRTLTSFHQPRSGGLRLRFGKRASLKTPLCIRLSGEQARFIRDWVHRHTGQTNILDDADVSEKADLLIAAAEDQQMDGGEI</sequence>
<feature type="compositionally biased region" description="Polar residues" evidence="1">
    <location>
        <begin position="103"/>
        <end position="117"/>
    </location>
</feature>
<dbReference type="Proteomes" id="UP000729357">
    <property type="component" value="Unassembled WGS sequence"/>
</dbReference>
<accession>A0A9P8JS55</accession>
<protein>
    <submittedName>
        <fullName evidence="2">Uncharacterized protein</fullName>
    </submittedName>
</protein>